<dbReference type="InterPro" id="IPR050491">
    <property type="entry name" value="AmpC-like"/>
</dbReference>
<evidence type="ECO:0000259" key="2">
    <source>
        <dbReference type="Pfam" id="PF00144"/>
    </source>
</evidence>
<dbReference type="Pfam" id="PF00144">
    <property type="entry name" value="Beta-lactamase"/>
    <property type="match status" value="1"/>
</dbReference>
<feature type="domain" description="Beta-lactamase-related" evidence="2">
    <location>
        <begin position="16"/>
        <end position="378"/>
    </location>
</feature>
<accession>A0A6A6QRT7</accession>
<dbReference type="OrthoDB" id="5946976at2759"/>
<proteinExistence type="inferred from homology"/>
<dbReference type="SUPFAM" id="SSF56601">
    <property type="entry name" value="beta-lactamase/transpeptidase-like"/>
    <property type="match status" value="1"/>
</dbReference>
<dbReference type="Proteomes" id="UP000799750">
    <property type="component" value="Unassembled WGS sequence"/>
</dbReference>
<sequence>MSAQQSVLDRLRSAEATIERILKLCRVPSISIGILHNGAKIYTKSFGYRDMEKQLSADEDTAIGILVSAGKMKWTDPIRLHVPDFNPVGDRRIGKHATFTQILRHSGGLSNPVVSVLGPKGTVVLQSEDFMELANTSPTGNDKSQYYEQTWEYSNVGYGVVALAVERISGIPYAEFIQKELLDPLKLNRTVVTEEGSKSDDNVAYPYAQLDDGSWTRLSHEWTSEKNTPILAAFGKRSSVNDLLLWCAAIMEAEDPEKKDEHLGILSDIERNPLKQMRTIRWGHWTRPHKDKFQNQSEYCLGWFRAVMPSCQVSWGSYNTPFDDEPDLFEYILGVDSPKRLDIKHTGLGAGVSVSVHTFPESRSAVVALSNGLNVGDASDFATQILIQELFDLQPRIDFLPLVEREVGKRGREFEETIMKGWHEHRDTSVAEKPHVEFAGDYRGLGITLSVRLSEDTTRLELVFNGREDICQPLEYYNIDKYSFMPTTRDEWLRGAWLDWDYYMVGILNFHRNESDDVDSLYWQWERPSPATRFEKLGKELLLSQ</sequence>
<dbReference type="Gene3D" id="3.40.710.10">
    <property type="entry name" value="DD-peptidase/beta-lactamase superfamily"/>
    <property type="match status" value="1"/>
</dbReference>
<organism evidence="3 4">
    <name type="scientific">Lophium mytilinum</name>
    <dbReference type="NCBI Taxonomy" id="390894"/>
    <lineage>
        <taxon>Eukaryota</taxon>
        <taxon>Fungi</taxon>
        <taxon>Dikarya</taxon>
        <taxon>Ascomycota</taxon>
        <taxon>Pezizomycotina</taxon>
        <taxon>Dothideomycetes</taxon>
        <taxon>Pleosporomycetidae</taxon>
        <taxon>Mytilinidiales</taxon>
        <taxon>Mytilinidiaceae</taxon>
        <taxon>Lophium</taxon>
    </lineage>
</organism>
<name>A0A6A6QRT7_9PEZI</name>
<evidence type="ECO:0000313" key="3">
    <source>
        <dbReference type="EMBL" id="KAF2494842.1"/>
    </source>
</evidence>
<comment type="similarity">
    <text evidence="1">Belongs to the peptidase S12 family.</text>
</comment>
<dbReference type="PANTHER" id="PTHR46825:SF14">
    <property type="entry name" value="BETA-LACTAMASE-RELATED DOMAIN-CONTAINING PROTEIN"/>
    <property type="match status" value="1"/>
</dbReference>
<reference evidence="3" key="1">
    <citation type="journal article" date="2020" name="Stud. Mycol.">
        <title>101 Dothideomycetes genomes: a test case for predicting lifestyles and emergence of pathogens.</title>
        <authorList>
            <person name="Haridas S."/>
            <person name="Albert R."/>
            <person name="Binder M."/>
            <person name="Bloem J."/>
            <person name="Labutti K."/>
            <person name="Salamov A."/>
            <person name="Andreopoulos B."/>
            <person name="Baker S."/>
            <person name="Barry K."/>
            <person name="Bills G."/>
            <person name="Bluhm B."/>
            <person name="Cannon C."/>
            <person name="Castanera R."/>
            <person name="Culley D."/>
            <person name="Daum C."/>
            <person name="Ezra D."/>
            <person name="Gonzalez J."/>
            <person name="Henrissat B."/>
            <person name="Kuo A."/>
            <person name="Liang C."/>
            <person name="Lipzen A."/>
            <person name="Lutzoni F."/>
            <person name="Magnuson J."/>
            <person name="Mondo S."/>
            <person name="Nolan M."/>
            <person name="Ohm R."/>
            <person name="Pangilinan J."/>
            <person name="Park H.-J."/>
            <person name="Ramirez L."/>
            <person name="Alfaro M."/>
            <person name="Sun H."/>
            <person name="Tritt A."/>
            <person name="Yoshinaga Y."/>
            <person name="Zwiers L.-H."/>
            <person name="Turgeon B."/>
            <person name="Goodwin S."/>
            <person name="Spatafora J."/>
            <person name="Crous P."/>
            <person name="Grigoriev I."/>
        </authorList>
    </citation>
    <scope>NUCLEOTIDE SEQUENCE</scope>
    <source>
        <strain evidence="3">CBS 269.34</strain>
    </source>
</reference>
<dbReference type="PANTHER" id="PTHR46825">
    <property type="entry name" value="D-ALANYL-D-ALANINE-CARBOXYPEPTIDASE/ENDOPEPTIDASE AMPH"/>
    <property type="match status" value="1"/>
</dbReference>
<dbReference type="InterPro" id="IPR012338">
    <property type="entry name" value="Beta-lactam/transpept-like"/>
</dbReference>
<protein>
    <submittedName>
        <fullName evidence="3">Beta-lactamase/transpeptidase-like protein</fullName>
    </submittedName>
</protein>
<dbReference type="AlphaFoldDB" id="A0A6A6QRT7"/>
<evidence type="ECO:0000256" key="1">
    <source>
        <dbReference type="ARBA" id="ARBA00038215"/>
    </source>
</evidence>
<dbReference type="InterPro" id="IPR001466">
    <property type="entry name" value="Beta-lactam-related"/>
</dbReference>
<dbReference type="EMBL" id="MU004190">
    <property type="protein sequence ID" value="KAF2494842.1"/>
    <property type="molecule type" value="Genomic_DNA"/>
</dbReference>
<evidence type="ECO:0000313" key="4">
    <source>
        <dbReference type="Proteomes" id="UP000799750"/>
    </source>
</evidence>
<gene>
    <name evidence="3" type="ORF">BU16DRAFT_540087</name>
</gene>
<keyword evidence="4" id="KW-1185">Reference proteome</keyword>